<reference evidence="1 2" key="1">
    <citation type="submission" date="2023-01" db="EMBL/GenBank/DDBJ databases">
        <title>Analysis of 21 Apiospora genomes using comparative genomics revels a genus with tremendous synthesis potential of carbohydrate active enzymes and secondary metabolites.</title>
        <authorList>
            <person name="Sorensen T."/>
        </authorList>
    </citation>
    <scope>NUCLEOTIDE SEQUENCE [LARGE SCALE GENOMIC DNA]</scope>
    <source>
        <strain evidence="1 2">CBS 114990</strain>
    </source>
</reference>
<dbReference type="RefSeq" id="XP_066665542.1">
    <property type="nucleotide sequence ID" value="XM_066813580.1"/>
</dbReference>
<sequence length="186" mass="20289">MPSYLVCCIAEIPVQVLNKLLTDALVARIQHSPGNEGELVIVKADEDYDFVWKWPKKTAPPLDESFRPHVTASIAEASARYTVGSYIAVLDQHSLVDETAVLVARGPGGGVTGTVRVTFASILIVMVLLENGTMDFSEVLSVGNSQGGGMYGRLTETPKKGSLFRKRNMGIDQDREAVGLQGRRRW</sequence>
<protein>
    <submittedName>
        <fullName evidence="1">Uncharacterized protein</fullName>
    </submittedName>
</protein>
<comment type="caution">
    <text evidence="1">The sequence shown here is derived from an EMBL/GenBank/DDBJ whole genome shotgun (WGS) entry which is preliminary data.</text>
</comment>
<organism evidence="1 2">
    <name type="scientific">Apiospora hydei</name>
    <dbReference type="NCBI Taxonomy" id="1337664"/>
    <lineage>
        <taxon>Eukaryota</taxon>
        <taxon>Fungi</taxon>
        <taxon>Dikarya</taxon>
        <taxon>Ascomycota</taxon>
        <taxon>Pezizomycotina</taxon>
        <taxon>Sordariomycetes</taxon>
        <taxon>Xylariomycetidae</taxon>
        <taxon>Amphisphaeriales</taxon>
        <taxon>Apiosporaceae</taxon>
        <taxon>Apiospora</taxon>
    </lineage>
</organism>
<dbReference type="EMBL" id="JAQQWN010000007">
    <property type="protein sequence ID" value="KAK8074602.1"/>
    <property type="molecule type" value="Genomic_DNA"/>
</dbReference>
<accession>A0ABR1VUX1</accession>
<proteinExistence type="predicted"/>
<evidence type="ECO:0000313" key="1">
    <source>
        <dbReference type="EMBL" id="KAK8074602.1"/>
    </source>
</evidence>
<dbReference type="Proteomes" id="UP001433268">
    <property type="component" value="Unassembled WGS sequence"/>
</dbReference>
<evidence type="ECO:0000313" key="2">
    <source>
        <dbReference type="Proteomes" id="UP001433268"/>
    </source>
</evidence>
<name>A0ABR1VUX1_9PEZI</name>
<dbReference type="GeneID" id="92046640"/>
<gene>
    <name evidence="1" type="ORF">PG997_009265</name>
</gene>
<keyword evidence="2" id="KW-1185">Reference proteome</keyword>